<feature type="transmembrane region" description="Helical" evidence="5">
    <location>
        <begin position="74"/>
        <end position="98"/>
    </location>
</feature>
<dbReference type="InterPro" id="IPR006685">
    <property type="entry name" value="MscS_channel_2nd"/>
</dbReference>
<reference evidence="7 8" key="1">
    <citation type="submission" date="2019-02" db="EMBL/GenBank/DDBJ databases">
        <title>Isolation and identification of novel species under the genus Muribaculum.</title>
        <authorList>
            <person name="Miyake S."/>
            <person name="Ding Y."/>
            <person name="Low A."/>
            <person name="Soh M."/>
            <person name="Seedorf H."/>
        </authorList>
    </citation>
    <scope>NUCLEOTIDE SEQUENCE [LARGE SCALE GENOMIC DNA]</scope>
    <source>
        <strain evidence="7 8">TLL-A3</strain>
    </source>
</reference>
<evidence type="ECO:0000256" key="3">
    <source>
        <dbReference type="ARBA" id="ARBA00022989"/>
    </source>
</evidence>
<dbReference type="InterPro" id="IPR023408">
    <property type="entry name" value="MscS_beta-dom_sf"/>
</dbReference>
<protein>
    <submittedName>
        <fullName evidence="7">Mechanosensitive ion channel</fullName>
    </submittedName>
</protein>
<dbReference type="GeneID" id="82149108"/>
<dbReference type="GO" id="GO:0008381">
    <property type="term" value="F:mechanosensitive monoatomic ion channel activity"/>
    <property type="evidence" value="ECO:0007669"/>
    <property type="project" value="InterPro"/>
</dbReference>
<comment type="caution">
    <text evidence="7">The sequence shown here is derived from an EMBL/GenBank/DDBJ whole genome shotgun (WGS) entry which is preliminary data.</text>
</comment>
<feature type="domain" description="Mechanosensitive ion channel MscS" evidence="6">
    <location>
        <begin position="191"/>
        <end position="259"/>
    </location>
</feature>
<dbReference type="SUPFAM" id="SSF50182">
    <property type="entry name" value="Sm-like ribonucleoproteins"/>
    <property type="match status" value="1"/>
</dbReference>
<dbReference type="Gene3D" id="2.30.30.60">
    <property type="match status" value="1"/>
</dbReference>
<evidence type="ECO:0000259" key="6">
    <source>
        <dbReference type="Pfam" id="PF00924"/>
    </source>
</evidence>
<comment type="subcellular location">
    <subcellularLocation>
        <location evidence="1">Membrane</location>
    </subcellularLocation>
</comment>
<feature type="transmembrane region" description="Helical" evidence="5">
    <location>
        <begin position="22"/>
        <end position="46"/>
    </location>
</feature>
<evidence type="ECO:0000313" key="7">
    <source>
        <dbReference type="EMBL" id="TGG40054.1"/>
    </source>
</evidence>
<keyword evidence="8" id="KW-1185">Reference proteome</keyword>
<accession>A0A4Z0V6V7</accession>
<keyword evidence="2 5" id="KW-0812">Transmembrane</keyword>
<feature type="transmembrane region" description="Helical" evidence="5">
    <location>
        <begin position="172"/>
        <end position="189"/>
    </location>
</feature>
<dbReference type="PANTHER" id="PTHR30414">
    <property type="entry name" value="MINICONDUCTANCE MECHANOSENSITIVE CHANNEL YBDG"/>
    <property type="match status" value="1"/>
</dbReference>
<evidence type="ECO:0000313" key="8">
    <source>
        <dbReference type="Proteomes" id="UP000297635"/>
    </source>
</evidence>
<gene>
    <name evidence="7" type="ORF">EZ315_04825</name>
</gene>
<evidence type="ECO:0000256" key="1">
    <source>
        <dbReference type="ARBA" id="ARBA00004370"/>
    </source>
</evidence>
<name>A0A4Z0V6V7_9BACT</name>
<dbReference type="InterPro" id="IPR010920">
    <property type="entry name" value="LSM_dom_sf"/>
</dbReference>
<dbReference type="PANTHER" id="PTHR30414:SF0">
    <property type="entry name" value="MINICONDUCTANCE MECHANOSENSITIVE CHANNEL YBDG"/>
    <property type="match status" value="1"/>
</dbReference>
<evidence type="ECO:0000256" key="2">
    <source>
        <dbReference type="ARBA" id="ARBA00022692"/>
    </source>
</evidence>
<evidence type="ECO:0000256" key="4">
    <source>
        <dbReference type="ARBA" id="ARBA00023136"/>
    </source>
</evidence>
<dbReference type="Proteomes" id="UP000297635">
    <property type="component" value="Unassembled WGS sequence"/>
</dbReference>
<dbReference type="AlphaFoldDB" id="A0A4Z0V6V7"/>
<dbReference type="RefSeq" id="WP_135471071.1">
    <property type="nucleotide sequence ID" value="NZ_CASJDB010000003.1"/>
</dbReference>
<keyword evidence="4 5" id="KW-0472">Membrane</keyword>
<dbReference type="InterPro" id="IPR030192">
    <property type="entry name" value="YbdG"/>
</dbReference>
<dbReference type="GO" id="GO:0005886">
    <property type="term" value="C:plasma membrane"/>
    <property type="evidence" value="ECO:0007669"/>
    <property type="project" value="TreeGrafter"/>
</dbReference>
<feature type="transmembrane region" description="Helical" evidence="5">
    <location>
        <begin position="104"/>
        <end position="129"/>
    </location>
</feature>
<evidence type="ECO:0000256" key="5">
    <source>
        <dbReference type="SAM" id="Phobius"/>
    </source>
</evidence>
<keyword evidence="3 5" id="KW-1133">Transmembrane helix</keyword>
<dbReference type="EMBL" id="SJSA01000001">
    <property type="protein sequence ID" value="TGG40054.1"/>
    <property type="molecule type" value="Genomic_DNA"/>
</dbReference>
<organism evidence="7 8">
    <name type="scientific">Duncaniella freteri</name>
    <dbReference type="NCBI Taxonomy" id="2530391"/>
    <lineage>
        <taxon>Bacteria</taxon>
        <taxon>Pseudomonadati</taxon>
        <taxon>Bacteroidota</taxon>
        <taxon>Bacteroidia</taxon>
        <taxon>Bacteroidales</taxon>
        <taxon>Muribaculaceae</taxon>
        <taxon>Duncaniella</taxon>
    </lineage>
</organism>
<proteinExistence type="predicted"/>
<feature type="transmembrane region" description="Helical" evidence="5">
    <location>
        <begin position="149"/>
        <end position="166"/>
    </location>
</feature>
<dbReference type="Pfam" id="PF00924">
    <property type="entry name" value="MS_channel_2nd"/>
    <property type="match status" value="1"/>
</dbReference>
<sequence length="398" mass="44579">MEVYFIDIATTLLREAGVAGDMLHLLSTCMVVACALFVAWLLFWLLTHYLIPVVEKFTNFTSAKWDDILLNPRLLRVVAELLVVILMQTTLPPALVYYEAVRGIVSVACRVLLVAVAVHLVNRFILALYNLLEANSSSRVTSLKGIRQMLQVISVSVGVIIVISILAEKNPLTVITGLGAAATVLMLVFKDSIMGVVAGVQLTLNDMLRPGDWITVPARNVNGTVLEVGLTTVKVQNFDMTIVTVPPYSLVTESFQNWRGMSDSKGRRINRSVTIDVNSVTFCTPEQIEEFRKEPWGYGLDAGGPYVNLTLYRRYLEHYISQLPQLKTGDDMLYMVRELQPTPHGIPLDLYLFTSLTSWKPYEHFQAEIMDHVIASVQRFGLRIYQSPSGLDVRSVRQ</sequence>
<dbReference type="GO" id="GO:0071470">
    <property type="term" value="P:cellular response to osmotic stress"/>
    <property type="evidence" value="ECO:0007669"/>
    <property type="project" value="InterPro"/>
</dbReference>